<feature type="transmembrane region" description="Helical" evidence="2">
    <location>
        <begin position="667"/>
        <end position="687"/>
    </location>
</feature>
<dbReference type="InterPro" id="IPR009030">
    <property type="entry name" value="Growth_fac_rcpt_cys_sf"/>
</dbReference>
<keyword evidence="2" id="KW-0812">Transmembrane</keyword>
<keyword evidence="2" id="KW-0472">Membrane</keyword>
<evidence type="ECO:0000313" key="5">
    <source>
        <dbReference type="Proteomes" id="UP001190700"/>
    </source>
</evidence>
<comment type="caution">
    <text evidence="4">The sequence shown here is derived from an EMBL/GenBank/DDBJ whole genome shotgun (WGS) entry which is preliminary data.</text>
</comment>
<dbReference type="SMART" id="SM01411">
    <property type="entry name" value="Ephrin_rec_like"/>
    <property type="match status" value="4"/>
</dbReference>
<evidence type="ECO:0000256" key="2">
    <source>
        <dbReference type="SAM" id="Phobius"/>
    </source>
</evidence>
<feature type="transmembrane region" description="Helical" evidence="2">
    <location>
        <begin position="548"/>
        <end position="573"/>
    </location>
</feature>
<dbReference type="PANTHER" id="PTHR46967:SF1">
    <property type="entry name" value="KERATIN-ASSOCIATED PROTEIN 16-1-LIKE"/>
    <property type="match status" value="1"/>
</dbReference>
<dbReference type="Pfam" id="PF07699">
    <property type="entry name" value="Ephrin_rec_like"/>
    <property type="match status" value="1"/>
</dbReference>
<feature type="transmembrane region" description="Helical" evidence="2">
    <location>
        <begin position="713"/>
        <end position="735"/>
    </location>
</feature>
<feature type="transmembrane region" description="Helical" evidence="2">
    <location>
        <begin position="766"/>
        <end position="793"/>
    </location>
</feature>
<protein>
    <recommendedName>
        <fullName evidence="3">Tyrosine-protein kinase ephrin type A/B receptor-like domain-containing protein</fullName>
    </recommendedName>
</protein>
<feature type="transmembrane region" description="Helical" evidence="2">
    <location>
        <begin position="593"/>
        <end position="616"/>
    </location>
</feature>
<gene>
    <name evidence="4" type="ORF">CYMTET_54899</name>
</gene>
<feature type="non-terminal residue" evidence="4">
    <location>
        <position position="1"/>
    </location>
</feature>
<evidence type="ECO:0000259" key="3">
    <source>
        <dbReference type="Pfam" id="PF07699"/>
    </source>
</evidence>
<reference evidence="4 5" key="1">
    <citation type="journal article" date="2015" name="Genome Biol. Evol.">
        <title>Comparative Genomics of a Bacterivorous Green Alga Reveals Evolutionary Causalities and Consequences of Phago-Mixotrophic Mode of Nutrition.</title>
        <authorList>
            <person name="Burns J.A."/>
            <person name="Paasch A."/>
            <person name="Narechania A."/>
            <person name="Kim E."/>
        </authorList>
    </citation>
    <scope>NUCLEOTIDE SEQUENCE [LARGE SCALE GENOMIC DNA]</scope>
    <source>
        <strain evidence="4 5">PLY_AMNH</strain>
    </source>
</reference>
<dbReference type="Gene3D" id="2.10.50.10">
    <property type="entry name" value="Tumor Necrosis Factor Receptor, subunit A, domain 2"/>
    <property type="match status" value="1"/>
</dbReference>
<evidence type="ECO:0000313" key="4">
    <source>
        <dbReference type="EMBL" id="KAK3234869.1"/>
    </source>
</evidence>
<dbReference type="EMBL" id="LGRX02035436">
    <property type="protein sequence ID" value="KAK3234869.1"/>
    <property type="molecule type" value="Genomic_DNA"/>
</dbReference>
<organism evidence="4 5">
    <name type="scientific">Cymbomonas tetramitiformis</name>
    <dbReference type="NCBI Taxonomy" id="36881"/>
    <lineage>
        <taxon>Eukaryota</taxon>
        <taxon>Viridiplantae</taxon>
        <taxon>Chlorophyta</taxon>
        <taxon>Pyramimonadophyceae</taxon>
        <taxon>Pyramimonadales</taxon>
        <taxon>Pyramimonadaceae</taxon>
        <taxon>Cymbomonas</taxon>
    </lineage>
</organism>
<feature type="region of interest" description="Disordered" evidence="1">
    <location>
        <begin position="867"/>
        <end position="895"/>
    </location>
</feature>
<dbReference type="AlphaFoldDB" id="A0AAE0BF57"/>
<feature type="domain" description="Tyrosine-protein kinase ephrin type A/B receptor-like" evidence="3">
    <location>
        <begin position="177"/>
        <end position="218"/>
    </location>
</feature>
<accession>A0AAE0BF57</accession>
<proteinExistence type="predicted"/>
<dbReference type="PANTHER" id="PTHR46967">
    <property type="entry name" value="INSULIN-LIKE GROWTH FACTOR BINDING PROTEIN,N-TERMINAL"/>
    <property type="match status" value="1"/>
</dbReference>
<dbReference type="Proteomes" id="UP001190700">
    <property type="component" value="Unassembled WGS sequence"/>
</dbReference>
<dbReference type="InterPro" id="IPR011641">
    <property type="entry name" value="Tyr-kin_ephrin_A/B_rcpt-like"/>
</dbReference>
<keyword evidence="2" id="KW-1133">Transmembrane helix</keyword>
<evidence type="ECO:0000256" key="1">
    <source>
        <dbReference type="SAM" id="MobiDB-lite"/>
    </source>
</evidence>
<name>A0AAE0BF57_9CHLO</name>
<dbReference type="SUPFAM" id="SSF57184">
    <property type="entry name" value="Growth factor receptor domain"/>
    <property type="match status" value="1"/>
</dbReference>
<sequence>AEAAVSALESSGSGTDYAALVDEIHIQIMAAKGVNSSDLDKLQFLTSEDVEIDLRNGSVHNMSQTGGTSGEYHLKVKSLDRTLDELLLHMWLTFPSLVVTFRVEIRLLPKCAEDLDPTACAIALADCPPGALYLSAQKRCDVRCPTPGYGYSETGECSICSAGTYSTGVACQQCEPGMFSHAGASACNLCARGTYQPDAGRVECIDCPRGTYADRTGSVTCQACVPHSTTSASVAATRWSDCDCFPGYEQEVSRSVNSSLPSACVPCGELEIKPEPGPQSCTTCPEGSFAANSINTTSGAFVLDRALSISPVCTCGPGKQPVLGADGAWLIEGTAGQCEDCSAGTYRESILAHRHTEPALCLGCPQGHTYSGPETACTKCPAGFLKLTSDVEAACEPCSDEDGTRIPGVMCPGGSVYYVDQGYFVSPNAEHCTDEKCLLQRVYECYTHDACTVADKCGDAAGDHPGGGCGGLEAQNRVGIWGGTVPADFNPSRMGSSFADVSSLEICNSVNYADVALCGGSMVPVCAEGYHLAAGDTSCEKCPSAAVIFPQAIAIVVLLLLLLVGLVKLFSLFGQDTSAKDVEQMQLASAKLLSARGAINILIGYVQVVSQVSMMFSRNLMPRTLEKFTESLRVFNLNLSYIIDVKCLAYHTLSSSSTHTSGFMTSFWSAVVMPYAVLALVCATYLVKWWCHKPLLNPAAEIRWRRIGKRTSAAIWLFLMFTIHPGISTTVFQLYNCDEVEFQMVDIRQKWLRLDMSVECFRTSSWIFAAAFSVFTMITYVFGYPAALMYFMWRLRQYVHMSIKISDLNRLRHLVKDGACHFVEVEDQLWYDALDQSISYEEHIETRLRGDRIELYLLQSQYKETSEALGSEPRSPRSPMQLKAKSFKGDLNDYA</sequence>
<keyword evidence="5" id="KW-1185">Reference proteome</keyword>